<feature type="domain" description="DUF155" evidence="2">
    <location>
        <begin position="129"/>
        <end position="310"/>
    </location>
</feature>
<reference evidence="3" key="1">
    <citation type="journal article" date="2022" name="DNA Res.">
        <title>Genome analysis of five recently described species of the CUG-Ser clade uncovers Candida theae as a new hybrid lineage with pathogenic potential in the Candida parapsilosis species complex.</title>
        <authorList>
            <person name="Mixao V."/>
            <person name="Del Olmo V."/>
            <person name="Hegedusova E."/>
            <person name="Saus E."/>
            <person name="Pryszcz L."/>
            <person name="Cillingova A."/>
            <person name="Nosek J."/>
            <person name="Gabaldon T."/>
        </authorList>
    </citation>
    <scope>NUCLEOTIDE SEQUENCE</scope>
    <source>
        <strain evidence="3">CBS 10844</strain>
    </source>
</reference>
<sequence length="371" mass="42627">MFQIFQCTLIRRCLNRNLLLKSIRLNTTSSATKIRKNIPKKKIGAQNLRRTDSKLQHESTSYIVSLLNENRAENSPSKILEKHLSIVTSVTVGGAINLEKALCAIDSYDHQVIIPEEVLSVKTTGSNLMILSNGTLVGWNMTEEDIVSNFLPQLKNSIESQFDVFESEEIDWIELKEVSDRPLNNGNSYLHGEILVVQGLTEKERLLDMAAFAIGLSRSTRLSILETQLDGFLELTKQNSDRLANGKRLITTEHEFLKITGKLYQLRGKLNLYSELIDTPDLYWTEPFLEKIYNSVSKILDINSRIAIMNRKLDYATEEQRAFLSVLNEKKSTRLEWIIILLIMIEVGFEMFHFYEKYEENKQQSVQSVDE</sequence>
<dbReference type="EMBL" id="JAHUZD010000025">
    <property type="protein sequence ID" value="KAI3406111.1"/>
    <property type="molecule type" value="Genomic_DNA"/>
</dbReference>
<organism evidence="3 4">
    <name type="scientific">Candida oxycetoniae</name>
    <dbReference type="NCBI Taxonomy" id="497107"/>
    <lineage>
        <taxon>Eukaryota</taxon>
        <taxon>Fungi</taxon>
        <taxon>Dikarya</taxon>
        <taxon>Ascomycota</taxon>
        <taxon>Saccharomycotina</taxon>
        <taxon>Pichiomycetes</taxon>
        <taxon>Debaryomycetaceae</taxon>
        <taxon>Candida/Lodderomyces clade</taxon>
        <taxon>Candida</taxon>
    </lineage>
</organism>
<dbReference type="GO" id="GO:0005739">
    <property type="term" value="C:mitochondrion"/>
    <property type="evidence" value="ECO:0007669"/>
    <property type="project" value="UniProtKB-ARBA"/>
</dbReference>
<proteinExistence type="inferred from homology"/>
<evidence type="ECO:0000259" key="2">
    <source>
        <dbReference type="Pfam" id="PF02582"/>
    </source>
</evidence>
<accession>A0AAI9SZL1</accession>
<dbReference type="Pfam" id="PF02582">
    <property type="entry name" value="DUF155"/>
    <property type="match status" value="1"/>
</dbReference>
<dbReference type="PANTHER" id="PTHR16255">
    <property type="entry name" value="REQUIRED FOR MEIOTIC NUCLEAR DIVISION PROTEIN 1 HOMOLOG"/>
    <property type="match status" value="1"/>
</dbReference>
<evidence type="ECO:0000313" key="3">
    <source>
        <dbReference type="EMBL" id="KAI3406111.1"/>
    </source>
</evidence>
<gene>
    <name evidence="3" type="ORF">KGF56_000952</name>
</gene>
<comment type="similarity">
    <text evidence="1">Belongs to the RMD1/sif2 family.</text>
</comment>
<dbReference type="RefSeq" id="XP_049181856.1">
    <property type="nucleotide sequence ID" value="XM_049326915.1"/>
</dbReference>
<dbReference type="GO" id="GO:0070131">
    <property type="term" value="P:positive regulation of mitochondrial translation"/>
    <property type="evidence" value="ECO:0007669"/>
    <property type="project" value="TreeGrafter"/>
</dbReference>
<keyword evidence="4" id="KW-1185">Reference proteome</keyword>
<protein>
    <recommendedName>
        <fullName evidence="2">DUF155 domain-containing protein</fullName>
    </recommendedName>
</protein>
<dbReference type="InterPro" id="IPR051624">
    <property type="entry name" value="RMD1/Sad1-interacting"/>
</dbReference>
<comment type="caution">
    <text evidence="3">The sequence shown here is derived from an EMBL/GenBank/DDBJ whole genome shotgun (WGS) entry which is preliminary data.</text>
</comment>
<dbReference type="InterPro" id="IPR003734">
    <property type="entry name" value="DUF155"/>
</dbReference>
<evidence type="ECO:0000313" key="4">
    <source>
        <dbReference type="Proteomes" id="UP001202479"/>
    </source>
</evidence>
<dbReference type="PANTHER" id="PTHR16255:SF1">
    <property type="entry name" value="REQUIRED FOR MEIOTIC NUCLEAR DIVISION PROTEIN 1 HOMOLOG"/>
    <property type="match status" value="1"/>
</dbReference>
<dbReference type="GeneID" id="73378569"/>
<evidence type="ECO:0000256" key="1">
    <source>
        <dbReference type="ARBA" id="ARBA00008306"/>
    </source>
</evidence>
<name>A0AAI9SZL1_9ASCO</name>
<dbReference type="AlphaFoldDB" id="A0AAI9SZL1"/>
<dbReference type="Proteomes" id="UP001202479">
    <property type="component" value="Unassembled WGS sequence"/>
</dbReference>